<dbReference type="InterPro" id="IPR009100">
    <property type="entry name" value="AcylCoA_DH/oxidase_NM_dom_sf"/>
</dbReference>
<dbReference type="InterPro" id="IPR045008">
    <property type="entry name" value="ACX4-like"/>
</dbReference>
<dbReference type="GO" id="GO:0050660">
    <property type="term" value="F:flavin adenine dinucleotide binding"/>
    <property type="evidence" value="ECO:0007669"/>
    <property type="project" value="InterPro"/>
</dbReference>
<dbReference type="InterPro" id="IPR037069">
    <property type="entry name" value="AcylCoA_DH/ox_N_sf"/>
</dbReference>
<proteinExistence type="predicted"/>
<sequence>MTKKEEIIRELYPEDKFGYAEKLTLGELEVLQHARKIIEEEIRPVINDHWERAKFPFEAFYKLKEAGIMDSPKLFEDREVTNKWKASEMYNAFLYYELARFDASIATFYTVHGGLGYNTLLIGGSDEQIEEIAPKLRSFEWQTCFALTEPDHGSDIAGSMGKILSL</sequence>
<accession>A0A1W1YWH6</accession>
<dbReference type="Gene3D" id="1.10.540.10">
    <property type="entry name" value="Acyl-CoA dehydrogenase/oxidase, N-terminal domain"/>
    <property type="match status" value="1"/>
</dbReference>
<dbReference type="PANTHER" id="PTHR43188:SF1">
    <property type="entry name" value="ACYL-COA DEHYDROGENASE"/>
    <property type="match status" value="1"/>
</dbReference>
<protein>
    <submittedName>
        <fullName evidence="2">Acyl-CoA dehydrogenase, N-terminal domain</fullName>
    </submittedName>
</protein>
<dbReference type="EMBL" id="FWXK01000004">
    <property type="protein sequence ID" value="SMC40567.1"/>
    <property type="molecule type" value="Genomic_DNA"/>
</dbReference>
<evidence type="ECO:0000313" key="2">
    <source>
        <dbReference type="EMBL" id="SMC40567.1"/>
    </source>
</evidence>
<dbReference type="GO" id="GO:0006635">
    <property type="term" value="P:fatty acid beta-oxidation"/>
    <property type="evidence" value="ECO:0007669"/>
    <property type="project" value="InterPro"/>
</dbReference>
<feature type="domain" description="Acyl-CoA dehydrogenase/oxidase N-terminal" evidence="1">
    <location>
        <begin position="29"/>
        <end position="138"/>
    </location>
</feature>
<dbReference type="AlphaFoldDB" id="A0A1W1YWH6"/>
<dbReference type="GO" id="GO:0003995">
    <property type="term" value="F:acyl-CoA dehydrogenase activity"/>
    <property type="evidence" value="ECO:0007669"/>
    <property type="project" value="InterPro"/>
</dbReference>
<dbReference type="SUPFAM" id="SSF56645">
    <property type="entry name" value="Acyl-CoA dehydrogenase NM domain-like"/>
    <property type="match status" value="1"/>
</dbReference>
<dbReference type="Proteomes" id="UP000243884">
    <property type="component" value="Unassembled WGS sequence"/>
</dbReference>
<name>A0A1W1YWH6_9LACT</name>
<dbReference type="OrthoDB" id="9802447at2"/>
<dbReference type="Pfam" id="PF02771">
    <property type="entry name" value="Acyl-CoA_dh_N"/>
    <property type="match status" value="1"/>
</dbReference>
<dbReference type="InterPro" id="IPR013786">
    <property type="entry name" value="AcylCoA_DH/ox_N"/>
</dbReference>
<gene>
    <name evidence="2" type="ORF">SAMN04487984_0976</name>
</gene>
<keyword evidence="3" id="KW-1185">Reference proteome</keyword>
<dbReference type="PANTHER" id="PTHR43188">
    <property type="entry name" value="ACYL-COENZYME A OXIDASE"/>
    <property type="match status" value="1"/>
</dbReference>
<organism evidence="2 3">
    <name type="scientific">Aerococcus suis</name>
    <dbReference type="NCBI Taxonomy" id="371602"/>
    <lineage>
        <taxon>Bacteria</taxon>
        <taxon>Bacillati</taxon>
        <taxon>Bacillota</taxon>
        <taxon>Bacilli</taxon>
        <taxon>Lactobacillales</taxon>
        <taxon>Aerococcaceae</taxon>
        <taxon>Aerococcus</taxon>
    </lineage>
</organism>
<dbReference type="STRING" id="371602.SAMN04487984_0976"/>
<evidence type="ECO:0000259" key="1">
    <source>
        <dbReference type="Pfam" id="PF02771"/>
    </source>
</evidence>
<reference evidence="3" key="1">
    <citation type="submission" date="2017-04" db="EMBL/GenBank/DDBJ databases">
        <authorList>
            <person name="Varghese N."/>
            <person name="Submissions S."/>
        </authorList>
    </citation>
    <scope>NUCLEOTIDE SEQUENCE [LARGE SCALE GENOMIC DNA]</scope>
    <source>
        <strain evidence="3">DSM 21500</strain>
    </source>
</reference>
<evidence type="ECO:0000313" key="3">
    <source>
        <dbReference type="Proteomes" id="UP000243884"/>
    </source>
</evidence>